<sequence>MKEILITSLIVIAIFGILHYCSSDSIIELLFKKLKKEERAKKEAEELEQRLRDEDKYDNDYRKRHS</sequence>
<dbReference type="EMBL" id="QSGO01000004">
    <property type="protein sequence ID" value="RHB36524.1"/>
    <property type="molecule type" value="Genomic_DNA"/>
</dbReference>
<protein>
    <submittedName>
        <fullName evidence="2">Uncharacterized protein</fullName>
    </submittedName>
</protein>
<evidence type="ECO:0000313" key="3">
    <source>
        <dbReference type="Proteomes" id="UP000284379"/>
    </source>
</evidence>
<keyword evidence="1" id="KW-0175">Coiled coil</keyword>
<gene>
    <name evidence="2" type="ORF">DW888_07805</name>
</gene>
<dbReference type="RefSeq" id="WP_122201243.1">
    <property type="nucleotide sequence ID" value="NZ_CABJFV010000004.1"/>
</dbReference>
<accession>A0A413VSS2</accession>
<comment type="caution">
    <text evidence="2">The sequence shown here is derived from an EMBL/GenBank/DDBJ whole genome shotgun (WGS) entry which is preliminary data.</text>
</comment>
<organism evidence="2 3">
    <name type="scientific">Bacteroides nordii</name>
    <dbReference type="NCBI Taxonomy" id="291645"/>
    <lineage>
        <taxon>Bacteria</taxon>
        <taxon>Pseudomonadati</taxon>
        <taxon>Bacteroidota</taxon>
        <taxon>Bacteroidia</taxon>
        <taxon>Bacteroidales</taxon>
        <taxon>Bacteroidaceae</taxon>
        <taxon>Bacteroides</taxon>
    </lineage>
</organism>
<feature type="coiled-coil region" evidence="1">
    <location>
        <begin position="27"/>
        <end position="57"/>
    </location>
</feature>
<name>A0A413VSS2_9BACE</name>
<dbReference type="AlphaFoldDB" id="A0A413VSS2"/>
<dbReference type="Proteomes" id="UP000284379">
    <property type="component" value="Unassembled WGS sequence"/>
</dbReference>
<evidence type="ECO:0000313" key="2">
    <source>
        <dbReference type="EMBL" id="RHB36524.1"/>
    </source>
</evidence>
<evidence type="ECO:0000256" key="1">
    <source>
        <dbReference type="SAM" id="Coils"/>
    </source>
</evidence>
<reference evidence="2 3" key="1">
    <citation type="submission" date="2018-08" db="EMBL/GenBank/DDBJ databases">
        <title>A genome reference for cultivated species of the human gut microbiota.</title>
        <authorList>
            <person name="Zou Y."/>
            <person name="Xue W."/>
            <person name="Luo G."/>
        </authorList>
    </citation>
    <scope>NUCLEOTIDE SEQUENCE [LARGE SCALE GENOMIC DNA]</scope>
    <source>
        <strain evidence="2 3">AM40-30BH</strain>
    </source>
</reference>
<proteinExistence type="predicted"/>